<protein>
    <submittedName>
        <fullName evidence="1">Uncharacterized protein</fullName>
    </submittedName>
</protein>
<evidence type="ECO:0000313" key="1">
    <source>
        <dbReference type="Ensembl" id="ENSPTEP00000025210.1"/>
    </source>
</evidence>
<dbReference type="AlphaFoldDB" id="A0A8C9HYQ2"/>
<accession>A0A8C9HYQ2</accession>
<reference evidence="1" key="2">
    <citation type="submission" date="2025-09" db="UniProtKB">
        <authorList>
            <consortium name="Ensembl"/>
        </authorList>
    </citation>
    <scope>IDENTIFICATION</scope>
</reference>
<sequence>MYYLQGVFHCDYCMKTNLGIQKHMKFATFHSAHFCKTAVIFDLLNTNFKPNQAVISEMVTVYTVVCF</sequence>
<proteinExistence type="predicted"/>
<evidence type="ECO:0000313" key="2">
    <source>
        <dbReference type="Proteomes" id="UP000694416"/>
    </source>
</evidence>
<dbReference type="Ensembl" id="ENSPTET00000035737.1">
    <property type="protein sequence ID" value="ENSPTEP00000025210.1"/>
    <property type="gene ID" value="ENSPTEG00000025562.1"/>
</dbReference>
<dbReference type="Proteomes" id="UP000694416">
    <property type="component" value="Unplaced"/>
</dbReference>
<reference evidence="1" key="1">
    <citation type="submission" date="2025-08" db="UniProtKB">
        <authorList>
            <consortium name="Ensembl"/>
        </authorList>
    </citation>
    <scope>IDENTIFICATION</scope>
</reference>
<organism evidence="1 2">
    <name type="scientific">Piliocolobus tephrosceles</name>
    <name type="common">Ugandan red Colobus</name>
    <dbReference type="NCBI Taxonomy" id="591936"/>
    <lineage>
        <taxon>Eukaryota</taxon>
        <taxon>Metazoa</taxon>
        <taxon>Chordata</taxon>
        <taxon>Craniata</taxon>
        <taxon>Vertebrata</taxon>
        <taxon>Euteleostomi</taxon>
        <taxon>Mammalia</taxon>
        <taxon>Eutheria</taxon>
        <taxon>Euarchontoglires</taxon>
        <taxon>Primates</taxon>
        <taxon>Haplorrhini</taxon>
        <taxon>Catarrhini</taxon>
        <taxon>Cercopithecidae</taxon>
        <taxon>Colobinae</taxon>
        <taxon>Piliocolobus</taxon>
    </lineage>
</organism>
<keyword evidence="2" id="KW-1185">Reference proteome</keyword>
<name>A0A8C9HYQ2_9PRIM</name>